<gene>
    <name evidence="2" type="ORF">L195_g059886</name>
</gene>
<sequence length="68" mass="7540">MPRPDEKSAVAYTYTVIANSLMAILLAAYFDCPFSLNAAEFIWLPLAGYIIGCIKNDIRAEIISNIIE</sequence>
<feature type="non-terminal residue" evidence="2">
    <location>
        <position position="68"/>
    </location>
</feature>
<keyword evidence="1" id="KW-0472">Membrane</keyword>
<reference evidence="2 3" key="1">
    <citation type="journal article" date="2014" name="Am. J. Bot.">
        <title>Genome assembly and annotation for red clover (Trifolium pratense; Fabaceae).</title>
        <authorList>
            <person name="Istvanek J."/>
            <person name="Jaros M."/>
            <person name="Krenek A."/>
            <person name="Repkova J."/>
        </authorList>
    </citation>
    <scope>NUCLEOTIDE SEQUENCE [LARGE SCALE GENOMIC DNA]</scope>
    <source>
        <strain evidence="3">cv. Tatra</strain>
        <tissue evidence="2">Young leaves</tissue>
    </source>
</reference>
<evidence type="ECO:0000256" key="1">
    <source>
        <dbReference type="SAM" id="Phobius"/>
    </source>
</evidence>
<dbReference type="Proteomes" id="UP000236291">
    <property type="component" value="Unassembled WGS sequence"/>
</dbReference>
<feature type="transmembrane region" description="Helical" evidence="1">
    <location>
        <begin position="12"/>
        <end position="30"/>
    </location>
</feature>
<organism evidence="2 3">
    <name type="scientific">Trifolium pratense</name>
    <name type="common">Red clover</name>
    <dbReference type="NCBI Taxonomy" id="57577"/>
    <lineage>
        <taxon>Eukaryota</taxon>
        <taxon>Viridiplantae</taxon>
        <taxon>Streptophyta</taxon>
        <taxon>Embryophyta</taxon>
        <taxon>Tracheophyta</taxon>
        <taxon>Spermatophyta</taxon>
        <taxon>Magnoliopsida</taxon>
        <taxon>eudicotyledons</taxon>
        <taxon>Gunneridae</taxon>
        <taxon>Pentapetalae</taxon>
        <taxon>rosids</taxon>
        <taxon>fabids</taxon>
        <taxon>Fabales</taxon>
        <taxon>Fabaceae</taxon>
        <taxon>Papilionoideae</taxon>
        <taxon>50 kb inversion clade</taxon>
        <taxon>NPAAA clade</taxon>
        <taxon>Hologalegina</taxon>
        <taxon>IRL clade</taxon>
        <taxon>Trifolieae</taxon>
        <taxon>Trifolium</taxon>
    </lineage>
</organism>
<dbReference type="AlphaFoldDB" id="A0A2K3K0Q5"/>
<name>A0A2K3K0Q5_TRIPR</name>
<evidence type="ECO:0000313" key="3">
    <source>
        <dbReference type="Proteomes" id="UP000236291"/>
    </source>
</evidence>
<keyword evidence="1" id="KW-0812">Transmembrane</keyword>
<proteinExistence type="predicted"/>
<reference evidence="2 3" key="2">
    <citation type="journal article" date="2017" name="Front. Plant Sci.">
        <title>Gene Classification and Mining of Molecular Markers Useful in Red Clover (Trifolium pratense) Breeding.</title>
        <authorList>
            <person name="Istvanek J."/>
            <person name="Dluhosova J."/>
            <person name="Dluhos P."/>
            <person name="Patkova L."/>
            <person name="Nedelnik J."/>
            <person name="Repkova J."/>
        </authorList>
    </citation>
    <scope>NUCLEOTIDE SEQUENCE [LARGE SCALE GENOMIC DNA]</scope>
    <source>
        <strain evidence="3">cv. Tatra</strain>
        <tissue evidence="2">Young leaves</tissue>
    </source>
</reference>
<protein>
    <submittedName>
        <fullName evidence="2">Uncharacterized protein</fullName>
    </submittedName>
</protein>
<evidence type="ECO:0000313" key="2">
    <source>
        <dbReference type="EMBL" id="PNX59836.1"/>
    </source>
</evidence>
<comment type="caution">
    <text evidence="2">The sequence shown here is derived from an EMBL/GenBank/DDBJ whole genome shotgun (WGS) entry which is preliminary data.</text>
</comment>
<accession>A0A2K3K0Q5</accession>
<dbReference type="EMBL" id="ASHM01133813">
    <property type="protein sequence ID" value="PNX59836.1"/>
    <property type="molecule type" value="Genomic_DNA"/>
</dbReference>
<keyword evidence="1" id="KW-1133">Transmembrane helix</keyword>